<organism evidence="2 3">
    <name type="scientific">Labeo rohita</name>
    <name type="common">Indian major carp</name>
    <name type="synonym">Cyprinus rohita</name>
    <dbReference type="NCBI Taxonomy" id="84645"/>
    <lineage>
        <taxon>Eukaryota</taxon>
        <taxon>Metazoa</taxon>
        <taxon>Chordata</taxon>
        <taxon>Craniata</taxon>
        <taxon>Vertebrata</taxon>
        <taxon>Euteleostomi</taxon>
        <taxon>Actinopterygii</taxon>
        <taxon>Neopterygii</taxon>
        <taxon>Teleostei</taxon>
        <taxon>Ostariophysi</taxon>
        <taxon>Cypriniformes</taxon>
        <taxon>Cyprinidae</taxon>
        <taxon>Labeoninae</taxon>
        <taxon>Labeonini</taxon>
        <taxon>Labeo</taxon>
    </lineage>
</organism>
<evidence type="ECO:0000313" key="3">
    <source>
        <dbReference type="Proteomes" id="UP000290572"/>
    </source>
</evidence>
<dbReference type="Proteomes" id="UP000290572">
    <property type="component" value="Unassembled WGS sequence"/>
</dbReference>
<proteinExistence type="predicted"/>
<protein>
    <submittedName>
        <fullName evidence="2">GTPase IMAP family member 7-like isoform X1</fullName>
    </submittedName>
</protein>
<reference evidence="2 3" key="1">
    <citation type="submission" date="2018-03" db="EMBL/GenBank/DDBJ databases">
        <title>Draft genome sequence of Rohu Carp (Labeo rohita).</title>
        <authorList>
            <person name="Das P."/>
            <person name="Kushwaha B."/>
            <person name="Joshi C.G."/>
            <person name="Kumar D."/>
            <person name="Nagpure N.S."/>
            <person name="Sahoo L."/>
            <person name="Das S.P."/>
            <person name="Bit A."/>
            <person name="Patnaik S."/>
            <person name="Meher P.K."/>
            <person name="Jayasankar P."/>
            <person name="Koringa P.G."/>
            <person name="Patel N.V."/>
            <person name="Hinsu A.T."/>
            <person name="Kumar R."/>
            <person name="Pandey M."/>
            <person name="Agarwal S."/>
            <person name="Srivastava S."/>
            <person name="Singh M."/>
            <person name="Iquebal M.A."/>
            <person name="Jaiswal S."/>
            <person name="Angadi U.B."/>
            <person name="Kumar N."/>
            <person name="Raza M."/>
            <person name="Shah T.M."/>
            <person name="Rai A."/>
            <person name="Jena J.K."/>
        </authorList>
    </citation>
    <scope>NUCLEOTIDE SEQUENCE [LARGE SCALE GENOMIC DNA]</scope>
    <source>
        <strain evidence="2">DASCIFA01</strain>
        <tissue evidence="2">Testis</tissue>
    </source>
</reference>
<dbReference type="AlphaFoldDB" id="A0A498NNH0"/>
<accession>A0A498NNH0</accession>
<gene>
    <name evidence="2" type="ORF">ROHU_004277</name>
</gene>
<evidence type="ECO:0000313" key="2">
    <source>
        <dbReference type="EMBL" id="RXN33580.1"/>
    </source>
</evidence>
<comment type="caution">
    <text evidence="2">The sequence shown here is derived from an EMBL/GenBank/DDBJ whole genome shotgun (WGS) entry which is preliminary data.</text>
</comment>
<keyword evidence="3" id="KW-1185">Reference proteome</keyword>
<dbReference type="EMBL" id="QBIY01011260">
    <property type="protein sequence ID" value="RXN33580.1"/>
    <property type="molecule type" value="Genomic_DNA"/>
</dbReference>
<feature type="region of interest" description="Disordered" evidence="1">
    <location>
        <begin position="47"/>
        <end position="67"/>
    </location>
</feature>
<name>A0A498NNH0_LABRO</name>
<evidence type="ECO:0000256" key="1">
    <source>
        <dbReference type="SAM" id="MobiDB-lite"/>
    </source>
</evidence>
<sequence>MLAVRLKELELELSRQQYQSQLLQIRALELETRRDVRLKELELQLKTGQPPSPSLEAKGNIIPAPHTRATETNGILQKIIQKCANRHFSLQTSSSPHDLLQTLENIVKMMDDTWIVLKKV</sequence>